<evidence type="ECO:0000313" key="2">
    <source>
        <dbReference type="EMBL" id="MBK6088498.1"/>
    </source>
</evidence>
<keyword evidence="1" id="KW-0812">Transmembrane</keyword>
<accession>A0A934U0R3</accession>
<organism evidence="2 3">
    <name type="scientific">Ruminococcus difficilis</name>
    <dbReference type="NCBI Taxonomy" id="2763069"/>
    <lineage>
        <taxon>Bacteria</taxon>
        <taxon>Bacillati</taxon>
        <taxon>Bacillota</taxon>
        <taxon>Clostridia</taxon>
        <taxon>Eubacteriales</taxon>
        <taxon>Oscillospiraceae</taxon>
        <taxon>Ruminococcus</taxon>
    </lineage>
</organism>
<keyword evidence="1" id="KW-1133">Transmembrane helix</keyword>
<feature type="transmembrane region" description="Helical" evidence="1">
    <location>
        <begin position="7"/>
        <end position="29"/>
    </location>
</feature>
<evidence type="ECO:0000256" key="1">
    <source>
        <dbReference type="SAM" id="Phobius"/>
    </source>
</evidence>
<dbReference type="EMBL" id="JAEQMG010000061">
    <property type="protein sequence ID" value="MBK6088498.1"/>
    <property type="molecule type" value="Genomic_DNA"/>
</dbReference>
<protein>
    <submittedName>
        <fullName evidence="2">DUF4064 domain-containing protein</fullName>
    </submittedName>
</protein>
<dbReference type="AlphaFoldDB" id="A0A934U0R3"/>
<evidence type="ECO:0000313" key="3">
    <source>
        <dbReference type="Proteomes" id="UP000633365"/>
    </source>
</evidence>
<dbReference type="RefSeq" id="WP_201427392.1">
    <property type="nucleotide sequence ID" value="NZ_JAEQMG010000061.1"/>
</dbReference>
<gene>
    <name evidence="2" type="ORF">JKK62_07485</name>
</gene>
<proteinExistence type="predicted"/>
<reference evidence="2" key="1">
    <citation type="submission" date="2021-01" db="EMBL/GenBank/DDBJ databases">
        <title>Genome public.</title>
        <authorList>
            <person name="Liu C."/>
            <person name="Sun Q."/>
        </authorList>
    </citation>
    <scope>NUCLEOTIDE SEQUENCE</scope>
    <source>
        <strain evidence="2">M6</strain>
    </source>
</reference>
<keyword evidence="1" id="KW-0472">Membrane</keyword>
<comment type="caution">
    <text evidence="2">The sequence shown here is derived from an EMBL/GenBank/DDBJ whole genome shotgun (WGS) entry which is preliminary data.</text>
</comment>
<name>A0A934U0R3_9FIRM</name>
<keyword evidence="3" id="KW-1185">Reference proteome</keyword>
<dbReference type="Proteomes" id="UP000633365">
    <property type="component" value="Unassembled WGS sequence"/>
</dbReference>
<sequence>MQKASNVMRIIGIVLIIFGIVLIVIGYAMNNDFYVQVEYYYANGSMDQTGLNVLYTGIGFSAVGVVLLIFSLFLSARIRHQYKEKTNDQDYDEFDDMVAQLAGNRSIFDVFHSEDRSKAFSFYRNKTFILKEGDQIHRGTMEALEWANERPTLWRITMDRDGKQESYEVSKVKENILVKNDEGEQIFYRG</sequence>
<feature type="transmembrane region" description="Helical" evidence="1">
    <location>
        <begin position="53"/>
        <end position="75"/>
    </location>
</feature>